<accession>A0A495D2Y1</accession>
<comment type="caution">
    <text evidence="2">The sequence shown here is derived from an EMBL/GenBank/DDBJ whole genome shotgun (WGS) entry which is preliminary data.</text>
</comment>
<dbReference type="RefSeq" id="WP_121211715.1">
    <property type="nucleotide sequence ID" value="NZ_RBIM01000005.1"/>
</dbReference>
<feature type="compositionally biased region" description="Polar residues" evidence="1">
    <location>
        <begin position="84"/>
        <end position="96"/>
    </location>
</feature>
<dbReference type="Proteomes" id="UP000273675">
    <property type="component" value="Unassembled WGS sequence"/>
</dbReference>
<evidence type="ECO:0000313" key="3">
    <source>
        <dbReference type="Proteomes" id="UP000273675"/>
    </source>
</evidence>
<dbReference type="EMBL" id="RBIM01000005">
    <property type="protein sequence ID" value="RKQ96129.1"/>
    <property type="molecule type" value="Genomic_DNA"/>
</dbReference>
<dbReference type="OrthoDB" id="5738806at2"/>
<reference evidence="2 3" key="1">
    <citation type="submission" date="2018-10" db="EMBL/GenBank/DDBJ databases">
        <title>Genomic Encyclopedia of Type Strains, Phase IV (KMG-IV): sequencing the most valuable type-strain genomes for metagenomic binning, comparative biology and taxonomic classification.</title>
        <authorList>
            <person name="Goeker M."/>
        </authorList>
    </citation>
    <scope>NUCLEOTIDE SEQUENCE [LARGE SCALE GENOMIC DNA]</scope>
    <source>
        <strain evidence="2 3">DSM 4734</strain>
    </source>
</reference>
<sequence>MKTVTANRLTDGRVIYRTATGQWSTDLAEAARLDEDQADATLEIASDESHIAVGAYLIDLEDDVPGSHRPGGQKWRREGIRLTGPTTGSTHTQATA</sequence>
<proteinExistence type="predicted"/>
<feature type="region of interest" description="Disordered" evidence="1">
    <location>
        <begin position="62"/>
        <end position="96"/>
    </location>
</feature>
<evidence type="ECO:0000256" key="1">
    <source>
        <dbReference type="SAM" id="MobiDB-lite"/>
    </source>
</evidence>
<name>A0A495D2Y1_9PROT</name>
<dbReference type="AlphaFoldDB" id="A0A495D2Y1"/>
<dbReference type="InterPro" id="IPR021270">
    <property type="entry name" value="DUF2849"/>
</dbReference>
<gene>
    <name evidence="2" type="ORF">C7435_2381</name>
</gene>
<dbReference type="Pfam" id="PF11011">
    <property type="entry name" value="DUF2849"/>
    <property type="match status" value="1"/>
</dbReference>
<organism evidence="2 3">
    <name type="scientific">Maricaulis maris</name>
    <dbReference type="NCBI Taxonomy" id="74318"/>
    <lineage>
        <taxon>Bacteria</taxon>
        <taxon>Pseudomonadati</taxon>
        <taxon>Pseudomonadota</taxon>
        <taxon>Alphaproteobacteria</taxon>
        <taxon>Maricaulales</taxon>
        <taxon>Maricaulaceae</taxon>
        <taxon>Maricaulis</taxon>
    </lineage>
</organism>
<evidence type="ECO:0000313" key="2">
    <source>
        <dbReference type="EMBL" id="RKQ96129.1"/>
    </source>
</evidence>
<protein>
    <submittedName>
        <fullName evidence="2">Uncharacterized protein DUF2849</fullName>
    </submittedName>
</protein>